<name>A0A1H4JMB6_9HYPH</name>
<evidence type="ECO:0000313" key="2">
    <source>
        <dbReference type="EMBL" id="SEB47105.1"/>
    </source>
</evidence>
<dbReference type="Proteomes" id="UP000199064">
    <property type="component" value="Unassembled WGS sequence"/>
</dbReference>
<protein>
    <recommendedName>
        <fullName evidence="4">Protease inhibitor Inh</fullName>
    </recommendedName>
</protein>
<dbReference type="RefSeq" id="WP_090327877.1">
    <property type="nucleotide sequence ID" value="NZ_FNSL01000001.1"/>
</dbReference>
<dbReference type="GO" id="GO:0004866">
    <property type="term" value="F:endopeptidase inhibitor activity"/>
    <property type="evidence" value="ECO:0007669"/>
    <property type="project" value="InterPro"/>
</dbReference>
<gene>
    <name evidence="2" type="ORF">SAMN05216452_1490</name>
</gene>
<dbReference type="InterPro" id="IPR016085">
    <property type="entry name" value="Protease_inh_B-barrel_dom"/>
</dbReference>
<dbReference type="AlphaFoldDB" id="A0A1H4JMB6"/>
<dbReference type="EMBL" id="FNSL01000001">
    <property type="protein sequence ID" value="SEB47105.1"/>
    <property type="molecule type" value="Genomic_DNA"/>
</dbReference>
<evidence type="ECO:0000313" key="3">
    <source>
        <dbReference type="Proteomes" id="UP000199064"/>
    </source>
</evidence>
<evidence type="ECO:0000256" key="1">
    <source>
        <dbReference type="SAM" id="SignalP"/>
    </source>
</evidence>
<feature type="chain" id="PRO_5011788354" description="Protease inhibitor Inh" evidence="1">
    <location>
        <begin position="22"/>
        <end position="133"/>
    </location>
</feature>
<keyword evidence="3" id="KW-1185">Reference proteome</keyword>
<keyword evidence="1" id="KW-0732">Signal</keyword>
<evidence type="ECO:0008006" key="4">
    <source>
        <dbReference type="Google" id="ProtNLM"/>
    </source>
</evidence>
<sequence length="133" mass="14074">MKLVVSGALVLALVGSLGYFSDQGATGNAPGPEPEEAGPAATSEFILTGIGVNEDCRVRHSPGEGSAQLDLDRSCARILPRLVDARIWEERPDGTVVFVSAAGEALVEFYPGDGAAYESLRPRTPLLSLYREN</sequence>
<proteinExistence type="predicted"/>
<organism evidence="2 3">
    <name type="scientific">Nitratireductor aquibiodomus</name>
    <dbReference type="NCBI Taxonomy" id="204799"/>
    <lineage>
        <taxon>Bacteria</taxon>
        <taxon>Pseudomonadati</taxon>
        <taxon>Pseudomonadota</taxon>
        <taxon>Alphaproteobacteria</taxon>
        <taxon>Hyphomicrobiales</taxon>
        <taxon>Phyllobacteriaceae</taxon>
        <taxon>Nitratireductor</taxon>
    </lineage>
</organism>
<dbReference type="SUPFAM" id="SSF50882">
    <property type="entry name" value="beta-Barrel protease inhibitors"/>
    <property type="match status" value="1"/>
</dbReference>
<accession>A0A1H4JMB6</accession>
<reference evidence="3" key="1">
    <citation type="submission" date="2016-10" db="EMBL/GenBank/DDBJ databases">
        <authorList>
            <person name="Varghese N."/>
            <person name="Submissions S."/>
        </authorList>
    </citation>
    <scope>NUCLEOTIDE SEQUENCE [LARGE SCALE GENOMIC DNA]</scope>
    <source>
        <strain evidence="3">ES.061</strain>
    </source>
</reference>
<feature type="signal peptide" evidence="1">
    <location>
        <begin position="1"/>
        <end position="21"/>
    </location>
</feature>